<dbReference type="EMBL" id="LAZR01003729">
    <property type="protein sequence ID" value="KKN15262.1"/>
    <property type="molecule type" value="Genomic_DNA"/>
</dbReference>
<evidence type="ECO:0000313" key="1">
    <source>
        <dbReference type="EMBL" id="KKN15262.1"/>
    </source>
</evidence>
<sequence length="176" mass="18821">MGGIVESNERINLKYEETINQQRIPSAQGMIGATPYFTSKVTPLLGVVGIANINGTEILEINIPAGMVFACNLLQYACNEGRQIGVCTVPDAGVLGDGDQAEIYVFGDDNVGLHAIKGEEQPIFIINNSGSTVDIEMLVYAPATVFNITNDPATSYFQAYVAGILYRGNVTTRGIV</sequence>
<gene>
    <name evidence="1" type="ORF">LCGC14_0987810</name>
</gene>
<accession>A0A0F9NTD6</accession>
<reference evidence="1" key="1">
    <citation type="journal article" date="2015" name="Nature">
        <title>Complex archaea that bridge the gap between prokaryotes and eukaryotes.</title>
        <authorList>
            <person name="Spang A."/>
            <person name="Saw J.H."/>
            <person name="Jorgensen S.L."/>
            <person name="Zaremba-Niedzwiedzka K."/>
            <person name="Martijn J."/>
            <person name="Lind A.E."/>
            <person name="van Eijk R."/>
            <person name="Schleper C."/>
            <person name="Guy L."/>
            <person name="Ettema T.J."/>
        </authorList>
    </citation>
    <scope>NUCLEOTIDE SEQUENCE</scope>
</reference>
<organism evidence="1">
    <name type="scientific">marine sediment metagenome</name>
    <dbReference type="NCBI Taxonomy" id="412755"/>
    <lineage>
        <taxon>unclassified sequences</taxon>
        <taxon>metagenomes</taxon>
        <taxon>ecological metagenomes</taxon>
    </lineage>
</organism>
<protein>
    <submittedName>
        <fullName evidence="1">Uncharacterized protein</fullName>
    </submittedName>
</protein>
<dbReference type="AlphaFoldDB" id="A0A0F9NTD6"/>
<comment type="caution">
    <text evidence="1">The sequence shown here is derived from an EMBL/GenBank/DDBJ whole genome shotgun (WGS) entry which is preliminary data.</text>
</comment>
<proteinExistence type="predicted"/>
<name>A0A0F9NTD6_9ZZZZ</name>